<keyword evidence="1" id="KW-0808">Transferase</keyword>
<organism evidence="1 2">
    <name type="scientific">Aetokthonos hydrillicola Thurmond2011</name>
    <dbReference type="NCBI Taxonomy" id="2712845"/>
    <lineage>
        <taxon>Bacteria</taxon>
        <taxon>Bacillati</taxon>
        <taxon>Cyanobacteriota</taxon>
        <taxon>Cyanophyceae</taxon>
        <taxon>Nostocales</taxon>
        <taxon>Hapalosiphonaceae</taxon>
        <taxon>Aetokthonos</taxon>
    </lineage>
</organism>
<dbReference type="SUPFAM" id="SSF53335">
    <property type="entry name" value="S-adenosyl-L-methionine-dependent methyltransferases"/>
    <property type="match status" value="1"/>
</dbReference>
<gene>
    <name evidence="1" type="ORF">G7B40_020535</name>
</gene>
<dbReference type="InterPro" id="IPR029063">
    <property type="entry name" value="SAM-dependent_MTases_sf"/>
</dbReference>
<dbReference type="GO" id="GO:0008168">
    <property type="term" value="F:methyltransferase activity"/>
    <property type="evidence" value="ECO:0007669"/>
    <property type="project" value="UniProtKB-KW"/>
</dbReference>
<dbReference type="RefSeq" id="WP_208354714.1">
    <property type="nucleotide sequence ID" value="NZ_JAALHA020000010.1"/>
</dbReference>
<evidence type="ECO:0000313" key="1">
    <source>
        <dbReference type="EMBL" id="MDR9896936.1"/>
    </source>
</evidence>
<dbReference type="PROSITE" id="PS51608">
    <property type="entry name" value="SAM_MT_UBIE"/>
    <property type="match status" value="1"/>
</dbReference>
<dbReference type="GO" id="GO:0032259">
    <property type="term" value="P:methylation"/>
    <property type="evidence" value="ECO:0007669"/>
    <property type="project" value="UniProtKB-KW"/>
</dbReference>
<dbReference type="PANTHER" id="PTHR43861:SF1">
    <property type="entry name" value="TRANS-ACONITATE 2-METHYLTRANSFERASE"/>
    <property type="match status" value="1"/>
</dbReference>
<dbReference type="Gene3D" id="3.40.50.150">
    <property type="entry name" value="Vaccinia Virus protein VP39"/>
    <property type="match status" value="1"/>
</dbReference>
<dbReference type="Pfam" id="PF01209">
    <property type="entry name" value="Ubie_methyltran"/>
    <property type="match status" value="1"/>
</dbReference>
<sequence length="271" mass="30060">MSTHVDIDKYKQLVIDDFNSRPNYDEGNQFHLSLANRLIEIAQPQPGQAILDVATGTGLVAINAAQIVGSSGRVVGVDIAKGMLQQAQRKIKTIGIKNIELIEADADYLNFNDRSFDIIFCSSALVYLTDIQNSLQQWYRFLKPGGKVAFSCFAETAHTAAVIFRQKAQTYGIFIPNPNEPLGTPQKCQDMLKNVGFQDIKVITEQFGSYLSNVEKAWYANARSAFGSQVKELAPERLEQLKAEYIAQVEATATHKGIWNDATTFFVLGSK</sequence>
<dbReference type="CDD" id="cd02440">
    <property type="entry name" value="AdoMet_MTases"/>
    <property type="match status" value="1"/>
</dbReference>
<accession>A0AAP5I8Q2</accession>
<name>A0AAP5I8Q2_9CYAN</name>
<proteinExistence type="predicted"/>
<dbReference type="PANTHER" id="PTHR43861">
    <property type="entry name" value="TRANS-ACONITATE 2-METHYLTRANSFERASE-RELATED"/>
    <property type="match status" value="1"/>
</dbReference>
<protein>
    <submittedName>
        <fullName evidence="1">Class I SAM-dependent methyltransferase</fullName>
        <ecNumber evidence="1">2.1.1.-</ecNumber>
    </submittedName>
</protein>
<dbReference type="InterPro" id="IPR004033">
    <property type="entry name" value="UbiE/COQ5_MeTrFase"/>
</dbReference>
<keyword evidence="1" id="KW-0489">Methyltransferase</keyword>
<comment type="caution">
    <text evidence="1">The sequence shown here is derived from an EMBL/GenBank/DDBJ whole genome shotgun (WGS) entry which is preliminary data.</text>
</comment>
<keyword evidence="2" id="KW-1185">Reference proteome</keyword>
<dbReference type="EC" id="2.1.1.-" evidence="1"/>
<dbReference type="AlphaFoldDB" id="A0AAP5I8Q2"/>
<dbReference type="Proteomes" id="UP000667802">
    <property type="component" value="Unassembled WGS sequence"/>
</dbReference>
<reference evidence="2" key="1">
    <citation type="journal article" date="2021" name="Science">
        <title>Hunting the eagle killer: A cyanobacterial neurotoxin causes vacuolar myelinopathy.</title>
        <authorList>
            <person name="Breinlinger S."/>
            <person name="Phillips T.J."/>
            <person name="Haram B.N."/>
            <person name="Mares J."/>
            <person name="Martinez Yerena J.A."/>
            <person name="Hrouzek P."/>
            <person name="Sobotka R."/>
            <person name="Henderson W.M."/>
            <person name="Schmieder P."/>
            <person name="Williams S.M."/>
            <person name="Lauderdale J.D."/>
            <person name="Wilde H.D."/>
            <person name="Gerrin W."/>
            <person name="Kust A."/>
            <person name="Washington J.W."/>
            <person name="Wagner C."/>
            <person name="Geier B."/>
            <person name="Liebeke M."/>
            <person name="Enke H."/>
            <person name="Niedermeyer T.H.J."/>
            <person name="Wilde S.B."/>
        </authorList>
    </citation>
    <scope>NUCLEOTIDE SEQUENCE [LARGE SCALE GENOMIC DNA]</scope>
    <source>
        <strain evidence="2">Thurmond2011</strain>
    </source>
</reference>
<dbReference type="EMBL" id="JAALHA020000010">
    <property type="protein sequence ID" value="MDR9896936.1"/>
    <property type="molecule type" value="Genomic_DNA"/>
</dbReference>
<evidence type="ECO:0000313" key="2">
    <source>
        <dbReference type="Proteomes" id="UP000667802"/>
    </source>
</evidence>